<organism evidence="2 3">
    <name type="scientific">Candidatus Shapirobacteria bacterium CG11_big_fil_rev_8_21_14_0_20_40_12</name>
    <dbReference type="NCBI Taxonomy" id="1974889"/>
    <lineage>
        <taxon>Bacteria</taxon>
        <taxon>Candidatus Shapironibacteriota</taxon>
    </lineage>
</organism>
<proteinExistence type="predicted"/>
<dbReference type="Proteomes" id="UP000231371">
    <property type="component" value="Unassembled WGS sequence"/>
</dbReference>
<evidence type="ECO:0000313" key="2">
    <source>
        <dbReference type="EMBL" id="PIQ69705.1"/>
    </source>
</evidence>
<dbReference type="SUPFAM" id="SSF49464">
    <property type="entry name" value="Carboxypeptidase regulatory domain-like"/>
    <property type="match status" value="1"/>
</dbReference>
<gene>
    <name evidence="2" type="ORF">COV89_04270</name>
</gene>
<protein>
    <submittedName>
        <fullName evidence="2">Uncharacterized protein</fullName>
    </submittedName>
</protein>
<feature type="transmembrane region" description="Helical" evidence="1">
    <location>
        <begin position="26"/>
        <end position="42"/>
    </location>
</feature>
<evidence type="ECO:0000256" key="1">
    <source>
        <dbReference type="SAM" id="Phobius"/>
    </source>
</evidence>
<reference evidence="2 3" key="1">
    <citation type="submission" date="2017-09" db="EMBL/GenBank/DDBJ databases">
        <title>Depth-based differentiation of microbial function through sediment-hosted aquifers and enrichment of novel symbionts in the deep terrestrial subsurface.</title>
        <authorList>
            <person name="Probst A.J."/>
            <person name="Ladd B."/>
            <person name="Jarett J.K."/>
            <person name="Geller-Mcgrath D.E."/>
            <person name="Sieber C.M."/>
            <person name="Emerson J.B."/>
            <person name="Anantharaman K."/>
            <person name="Thomas B.C."/>
            <person name="Malmstrom R."/>
            <person name="Stieglmeier M."/>
            <person name="Klingl A."/>
            <person name="Woyke T."/>
            <person name="Ryan C.M."/>
            <person name="Banfield J.F."/>
        </authorList>
    </citation>
    <scope>NUCLEOTIDE SEQUENCE [LARGE SCALE GENOMIC DNA]</scope>
    <source>
        <strain evidence="2">CG11_big_fil_rev_8_21_14_0_20_40_12</strain>
    </source>
</reference>
<keyword evidence="1" id="KW-0472">Membrane</keyword>
<accession>A0A2H0KEQ5</accession>
<dbReference type="EMBL" id="PCVI01000066">
    <property type="protein sequence ID" value="PIQ69705.1"/>
    <property type="molecule type" value="Genomic_DNA"/>
</dbReference>
<dbReference type="Gene3D" id="2.60.40.1120">
    <property type="entry name" value="Carboxypeptidase-like, regulatory domain"/>
    <property type="match status" value="1"/>
</dbReference>
<evidence type="ECO:0000313" key="3">
    <source>
        <dbReference type="Proteomes" id="UP000231371"/>
    </source>
</evidence>
<keyword evidence="1" id="KW-1133">Transmembrane helix</keyword>
<feature type="transmembrane region" description="Helical" evidence="1">
    <location>
        <begin position="48"/>
        <end position="68"/>
    </location>
</feature>
<keyword evidence="1" id="KW-0812">Transmembrane</keyword>
<sequence length="257" mass="28713">MQQHPVPQPITSYEFRLVGDMTLKQFGKLASGIILALIVYGINPPGFIKWPLIILFAGIGIAMAFLPFGGRPIDVWIIAFIKRIYSPTLYLWQTKNKNQNSILQNQTPALPKEPKVEPKIESQTVNKPVEQNVRPKPVLPFIPPPPANSAANRRPKVEPRFLTNTLLPTPPTMPNIIVGYVHTPNKKIIDGAIIEIRDPQGIPVRALKTNQLGQFQTATPLSNGSYEIELEKEGYTFDIIKVNFEGKTIPPIEIISK</sequence>
<dbReference type="InterPro" id="IPR008969">
    <property type="entry name" value="CarboxyPept-like_regulatory"/>
</dbReference>
<dbReference type="AlphaFoldDB" id="A0A2H0KEQ5"/>
<comment type="caution">
    <text evidence="2">The sequence shown here is derived from an EMBL/GenBank/DDBJ whole genome shotgun (WGS) entry which is preliminary data.</text>
</comment>
<name>A0A2H0KEQ5_9BACT</name>